<proteinExistence type="inferred from homology"/>
<dbReference type="GO" id="GO:0006364">
    <property type="term" value="P:rRNA processing"/>
    <property type="evidence" value="ECO:0007669"/>
    <property type="project" value="TreeGrafter"/>
</dbReference>
<evidence type="ECO:0000313" key="6">
    <source>
        <dbReference type="EMBL" id="KAG6487067.1"/>
    </source>
</evidence>
<keyword evidence="7" id="KW-1185">Reference proteome</keyword>
<evidence type="ECO:0000313" key="7">
    <source>
        <dbReference type="Proteomes" id="UP000734854"/>
    </source>
</evidence>
<reference evidence="6 7" key="1">
    <citation type="submission" date="2020-08" db="EMBL/GenBank/DDBJ databases">
        <title>Plant Genome Project.</title>
        <authorList>
            <person name="Zhang R.-G."/>
        </authorList>
    </citation>
    <scope>NUCLEOTIDE SEQUENCE [LARGE SCALE GENOMIC DNA]</scope>
    <source>
        <tissue evidence="6">Rhizome</tissue>
    </source>
</reference>
<name>A0A8J5KET1_ZINOF</name>
<evidence type="ECO:0000259" key="5">
    <source>
        <dbReference type="Pfam" id="PF08167"/>
    </source>
</evidence>
<protein>
    <recommendedName>
        <fullName evidence="5">Pre-rRNA-processing protein RIX1 N-terminal domain-containing protein</fullName>
    </recommendedName>
</protein>
<organism evidence="6 7">
    <name type="scientific">Zingiber officinale</name>
    <name type="common">Ginger</name>
    <name type="synonym">Amomum zingiber</name>
    <dbReference type="NCBI Taxonomy" id="94328"/>
    <lineage>
        <taxon>Eukaryota</taxon>
        <taxon>Viridiplantae</taxon>
        <taxon>Streptophyta</taxon>
        <taxon>Embryophyta</taxon>
        <taxon>Tracheophyta</taxon>
        <taxon>Spermatophyta</taxon>
        <taxon>Magnoliopsida</taxon>
        <taxon>Liliopsida</taxon>
        <taxon>Zingiberales</taxon>
        <taxon>Zingiberaceae</taxon>
        <taxon>Zingiber</taxon>
    </lineage>
</organism>
<dbReference type="InterPro" id="IPR012583">
    <property type="entry name" value="RIX1_N"/>
</dbReference>
<dbReference type="Proteomes" id="UP000734854">
    <property type="component" value="Unassembled WGS sequence"/>
</dbReference>
<dbReference type="AlphaFoldDB" id="A0A8J5KET1"/>
<evidence type="ECO:0000256" key="4">
    <source>
        <dbReference type="SAM" id="MobiDB-lite"/>
    </source>
</evidence>
<accession>A0A8J5KET1</accession>
<keyword evidence="3" id="KW-0539">Nucleus</keyword>
<feature type="domain" description="Pre-rRNA-processing protein RIX1 N-terminal" evidence="5">
    <location>
        <begin position="37"/>
        <end position="219"/>
    </location>
</feature>
<comment type="subcellular location">
    <subcellularLocation>
        <location evidence="1">Nucleus</location>
    </subcellularLocation>
</comment>
<evidence type="ECO:0000256" key="3">
    <source>
        <dbReference type="ARBA" id="ARBA00023242"/>
    </source>
</evidence>
<evidence type="ECO:0000256" key="1">
    <source>
        <dbReference type="ARBA" id="ARBA00004123"/>
    </source>
</evidence>
<dbReference type="PANTHER" id="PTHR34105:SF1">
    <property type="entry name" value="PROLINE-, GLUTAMIC ACID- AND LEUCINE-RICH PROTEIN 1"/>
    <property type="match status" value="1"/>
</dbReference>
<gene>
    <name evidence="6" type="ORF">ZIOFF_055649</name>
</gene>
<feature type="region of interest" description="Disordered" evidence="4">
    <location>
        <begin position="837"/>
        <end position="882"/>
    </location>
</feature>
<dbReference type="OrthoDB" id="20900at2759"/>
<dbReference type="PANTHER" id="PTHR34105">
    <property type="entry name" value="PROLINE-, GLUTAMIC ACID- AND LEUCINE-RICH PROTEIN 1"/>
    <property type="match status" value="1"/>
</dbReference>
<comment type="similarity">
    <text evidence="2">Belongs to the RIX1/PELP1 family.</text>
</comment>
<dbReference type="Pfam" id="PF08167">
    <property type="entry name" value="RIX1"/>
    <property type="match status" value="1"/>
</dbReference>
<feature type="compositionally biased region" description="Polar residues" evidence="4">
    <location>
        <begin position="837"/>
        <end position="846"/>
    </location>
</feature>
<dbReference type="GO" id="GO:0005634">
    <property type="term" value="C:nucleus"/>
    <property type="evidence" value="ECO:0007669"/>
    <property type="project" value="UniProtKB-SubCell"/>
</dbReference>
<comment type="caution">
    <text evidence="6">The sequence shown here is derived from an EMBL/GenBank/DDBJ whole genome shotgun (WGS) entry which is preliminary data.</text>
</comment>
<dbReference type="EMBL" id="JACMSC010000015">
    <property type="protein sequence ID" value="KAG6487067.1"/>
    <property type="molecule type" value="Genomic_DNA"/>
</dbReference>
<sequence length="882" mass="96270">MASRAQIPNIEGPRLNPVRIRLLLTGCLPEESRPTPDRNQLSIILSDIKTYGLLDEQVHDPSDAKLVEEWRNAMDAWTERVISLASSKMPDKCSVGLSLLGVSCGECSSDRFMASYSVWFQKILSIIQLPSSTSFVRMAACAALSDLFTRLADFSNLKKDGIAFAGKVILPIIELLNENGSNEEVVLELLCTILMFFPSLHRHYDNVQAALVSKIVSSRYNANLSKKIANCLALLPRAKGDEDTWSLMMQKIIIEIDILLNDPLQTLEGETKGSSVVRLLVPPGKDPPSELGIRSLLRDVTYQPTKRFRYLVVPVVDTLIKCCCMMLTRPYTIQVKVPIAPLLALIHKVLMVDDSSHESLTQFTTVLNQELVFYQFPALRLSCLDLLIALIKGVRSQLIPHGAAVARILTQYSRKATVPSLRIKLYSAMGFLLRSMGVGMSLYLAQDLVSNASADLNDHPGSNTHISNQQLSGEPDQAITQSRLRKRKHFSESATQLPDGSHKQSVVISLKPSAPLSVKTAALEALQALLTMGGSLRSECWRSGVDHLLITVAKNACDMGWACGGKSSVRKTESTDSLVAFQLAALRALLASLLSASHARPPHLSEGLEIFRRGKLETGTKLAACCQDALLSLEALIHPRALPLIHTEDSRNSTLKACNQRYQGNTFYGHLNLNTASFPTVDVGATNGMDDDNGDEVLNGWLRGDNEEERPVQLSHTPITKEDAVGLTKDHEFRLNNGESSRINIDGPSNVGDINVQTIVAAETDKASNEDNIAAYVAQTNEEETKNNNLKISGTTNGEYPSSSGAPVKVGTISDETMTAVCVVDGKQLQIGTFSNENTSVPNVYQGTDVPDKRIEPAPMYDSDSVSLDSLPGIVDVDPDTD</sequence>
<evidence type="ECO:0000256" key="2">
    <source>
        <dbReference type="ARBA" id="ARBA00010511"/>
    </source>
</evidence>